<evidence type="ECO:0000256" key="3">
    <source>
        <dbReference type="ARBA" id="ARBA00022475"/>
    </source>
</evidence>
<sequence>MTTHDDEYGKKTSLFDDTASSGATTSILSGTGESGVAEAKDTTTRWHGGLDFGLLILRLVLGGTMGAHGLQKVFGLFDGPGIAGFARALGGFGFTSQTTLLSWITGISELAGGALVILGLFTPLGAAALLGVAANIVYAKFHGGFFAGQGTGFEYELLLGAVAFSLLFTGSGRIALDVNTPWRRKPLPFGLFGLLLAAGASVLVIVLFR</sequence>
<accession>A0ABN2QC86</accession>
<keyword evidence="3" id="KW-1003">Cell membrane</keyword>
<feature type="transmembrane region" description="Helical" evidence="7">
    <location>
        <begin position="110"/>
        <end position="137"/>
    </location>
</feature>
<dbReference type="PANTHER" id="PTHR33452:SF1">
    <property type="entry name" value="INNER MEMBRANE PROTEIN YPHA-RELATED"/>
    <property type="match status" value="1"/>
</dbReference>
<dbReference type="PANTHER" id="PTHR33452">
    <property type="entry name" value="OXIDOREDUCTASE CATD-RELATED"/>
    <property type="match status" value="1"/>
</dbReference>
<proteinExistence type="inferred from homology"/>
<dbReference type="RefSeq" id="WP_425546404.1">
    <property type="nucleotide sequence ID" value="NZ_BAAANN010000005.1"/>
</dbReference>
<evidence type="ECO:0000256" key="4">
    <source>
        <dbReference type="ARBA" id="ARBA00022692"/>
    </source>
</evidence>
<dbReference type="InterPro" id="IPR032808">
    <property type="entry name" value="DoxX"/>
</dbReference>
<evidence type="ECO:0000256" key="5">
    <source>
        <dbReference type="ARBA" id="ARBA00022989"/>
    </source>
</evidence>
<keyword evidence="4 7" id="KW-0812">Transmembrane</keyword>
<feature type="transmembrane region" description="Helical" evidence="7">
    <location>
        <begin position="52"/>
        <end position="70"/>
    </location>
</feature>
<dbReference type="Proteomes" id="UP001501116">
    <property type="component" value="Unassembled WGS sequence"/>
</dbReference>
<evidence type="ECO:0000256" key="6">
    <source>
        <dbReference type="ARBA" id="ARBA00023136"/>
    </source>
</evidence>
<keyword evidence="9" id="KW-1185">Reference proteome</keyword>
<organism evidence="8 9">
    <name type="scientific">Amycolatopsis minnesotensis</name>
    <dbReference type="NCBI Taxonomy" id="337894"/>
    <lineage>
        <taxon>Bacteria</taxon>
        <taxon>Bacillati</taxon>
        <taxon>Actinomycetota</taxon>
        <taxon>Actinomycetes</taxon>
        <taxon>Pseudonocardiales</taxon>
        <taxon>Pseudonocardiaceae</taxon>
        <taxon>Amycolatopsis</taxon>
    </lineage>
</organism>
<comment type="caution">
    <text evidence="8">The sequence shown here is derived from an EMBL/GenBank/DDBJ whole genome shotgun (WGS) entry which is preliminary data.</text>
</comment>
<dbReference type="InterPro" id="IPR051907">
    <property type="entry name" value="DoxX-like_oxidoreductase"/>
</dbReference>
<evidence type="ECO:0000256" key="2">
    <source>
        <dbReference type="ARBA" id="ARBA00006679"/>
    </source>
</evidence>
<comment type="similarity">
    <text evidence="2">Belongs to the DoxX family.</text>
</comment>
<feature type="transmembrane region" description="Helical" evidence="7">
    <location>
        <begin position="82"/>
        <end position="104"/>
    </location>
</feature>
<dbReference type="Pfam" id="PF07681">
    <property type="entry name" value="DoxX"/>
    <property type="match status" value="1"/>
</dbReference>
<evidence type="ECO:0000256" key="7">
    <source>
        <dbReference type="SAM" id="Phobius"/>
    </source>
</evidence>
<feature type="transmembrane region" description="Helical" evidence="7">
    <location>
        <begin position="157"/>
        <end position="176"/>
    </location>
</feature>
<gene>
    <name evidence="8" type="ORF">GCM10009754_17620</name>
</gene>
<protein>
    <submittedName>
        <fullName evidence="8">DoxX family membrane protein</fullName>
    </submittedName>
</protein>
<feature type="transmembrane region" description="Helical" evidence="7">
    <location>
        <begin position="188"/>
        <end position="208"/>
    </location>
</feature>
<reference evidence="8 9" key="1">
    <citation type="journal article" date="2019" name="Int. J. Syst. Evol. Microbiol.">
        <title>The Global Catalogue of Microorganisms (GCM) 10K type strain sequencing project: providing services to taxonomists for standard genome sequencing and annotation.</title>
        <authorList>
            <consortium name="The Broad Institute Genomics Platform"/>
            <consortium name="The Broad Institute Genome Sequencing Center for Infectious Disease"/>
            <person name="Wu L."/>
            <person name="Ma J."/>
        </authorList>
    </citation>
    <scope>NUCLEOTIDE SEQUENCE [LARGE SCALE GENOMIC DNA]</scope>
    <source>
        <strain evidence="8 9">JCM 14545</strain>
    </source>
</reference>
<evidence type="ECO:0000313" key="8">
    <source>
        <dbReference type="EMBL" id="GAA1949480.1"/>
    </source>
</evidence>
<evidence type="ECO:0000313" key="9">
    <source>
        <dbReference type="Proteomes" id="UP001501116"/>
    </source>
</evidence>
<dbReference type="EMBL" id="BAAANN010000005">
    <property type="protein sequence ID" value="GAA1949480.1"/>
    <property type="molecule type" value="Genomic_DNA"/>
</dbReference>
<evidence type="ECO:0000256" key="1">
    <source>
        <dbReference type="ARBA" id="ARBA00004651"/>
    </source>
</evidence>
<keyword evidence="5 7" id="KW-1133">Transmembrane helix</keyword>
<keyword evidence="6 7" id="KW-0472">Membrane</keyword>
<comment type="subcellular location">
    <subcellularLocation>
        <location evidence="1">Cell membrane</location>
        <topology evidence="1">Multi-pass membrane protein</topology>
    </subcellularLocation>
</comment>
<name>A0ABN2QC86_9PSEU</name>